<feature type="transmembrane region" description="Helical" evidence="1">
    <location>
        <begin position="36"/>
        <end position="57"/>
    </location>
</feature>
<feature type="transmembrane region" description="Helical" evidence="1">
    <location>
        <begin position="255"/>
        <end position="275"/>
    </location>
</feature>
<dbReference type="GO" id="GO:0016746">
    <property type="term" value="F:acyltransferase activity"/>
    <property type="evidence" value="ECO:0007669"/>
    <property type="project" value="UniProtKB-KW"/>
</dbReference>
<dbReference type="InterPro" id="IPR043968">
    <property type="entry name" value="SGNH"/>
</dbReference>
<dbReference type="EMBL" id="JBHSJC010000001">
    <property type="protein sequence ID" value="MFC4829469.1"/>
    <property type="molecule type" value="Genomic_DNA"/>
</dbReference>
<name>A0ABV9R7J7_9MICO</name>
<keyword evidence="4" id="KW-0808">Transferase</keyword>
<reference evidence="5" key="1">
    <citation type="journal article" date="2019" name="Int. J. Syst. Evol. Microbiol.">
        <title>The Global Catalogue of Microorganisms (GCM) 10K type strain sequencing project: providing services to taxonomists for standard genome sequencing and annotation.</title>
        <authorList>
            <consortium name="The Broad Institute Genomics Platform"/>
            <consortium name="The Broad Institute Genome Sequencing Center for Infectious Disease"/>
            <person name="Wu L."/>
            <person name="Ma J."/>
        </authorList>
    </citation>
    <scope>NUCLEOTIDE SEQUENCE [LARGE SCALE GENOMIC DNA]</scope>
    <source>
        <strain evidence="5">CGMCC 1.12192</strain>
    </source>
</reference>
<evidence type="ECO:0000256" key="1">
    <source>
        <dbReference type="SAM" id="Phobius"/>
    </source>
</evidence>
<dbReference type="EC" id="2.3.1.-" evidence="4"/>
<feature type="domain" description="SGNH" evidence="3">
    <location>
        <begin position="437"/>
        <end position="668"/>
    </location>
</feature>
<feature type="transmembrane region" description="Helical" evidence="1">
    <location>
        <begin position="322"/>
        <end position="343"/>
    </location>
</feature>
<keyword evidence="1" id="KW-0472">Membrane</keyword>
<protein>
    <submittedName>
        <fullName evidence="4">Acyltransferase family protein</fullName>
        <ecNumber evidence="4">2.3.1.-</ecNumber>
    </submittedName>
</protein>
<keyword evidence="1" id="KW-1133">Transmembrane helix</keyword>
<evidence type="ECO:0000259" key="2">
    <source>
        <dbReference type="Pfam" id="PF01757"/>
    </source>
</evidence>
<keyword evidence="4" id="KW-0012">Acyltransferase</keyword>
<feature type="transmembrane region" description="Helical" evidence="1">
    <location>
        <begin position="296"/>
        <end position="316"/>
    </location>
</feature>
<dbReference type="RefSeq" id="WP_204393209.1">
    <property type="nucleotide sequence ID" value="NZ_JAFBBW010000001.1"/>
</dbReference>
<feature type="transmembrane region" description="Helical" evidence="1">
    <location>
        <begin position="363"/>
        <end position="385"/>
    </location>
</feature>
<evidence type="ECO:0000259" key="3">
    <source>
        <dbReference type="Pfam" id="PF19040"/>
    </source>
</evidence>
<organism evidence="4 5">
    <name type="scientific">Agromyces aurantiacus</name>
    <dbReference type="NCBI Taxonomy" id="165814"/>
    <lineage>
        <taxon>Bacteria</taxon>
        <taxon>Bacillati</taxon>
        <taxon>Actinomycetota</taxon>
        <taxon>Actinomycetes</taxon>
        <taxon>Micrococcales</taxon>
        <taxon>Microbacteriaceae</taxon>
        <taxon>Agromyces</taxon>
    </lineage>
</organism>
<feature type="transmembrane region" description="Helical" evidence="1">
    <location>
        <begin position="197"/>
        <end position="220"/>
    </location>
</feature>
<dbReference type="InterPro" id="IPR050879">
    <property type="entry name" value="Acyltransferase_3"/>
</dbReference>
<feature type="transmembrane region" description="Helical" evidence="1">
    <location>
        <begin position="227"/>
        <end position="249"/>
    </location>
</feature>
<dbReference type="PANTHER" id="PTHR23028">
    <property type="entry name" value="ACETYLTRANSFERASE"/>
    <property type="match status" value="1"/>
</dbReference>
<keyword evidence="5" id="KW-1185">Reference proteome</keyword>
<feature type="transmembrane region" description="Helical" evidence="1">
    <location>
        <begin position="78"/>
        <end position="98"/>
    </location>
</feature>
<dbReference type="InterPro" id="IPR002656">
    <property type="entry name" value="Acyl_transf_3_dom"/>
</dbReference>
<feature type="transmembrane region" description="Helical" evidence="1">
    <location>
        <begin position="12"/>
        <end position="30"/>
    </location>
</feature>
<dbReference type="Pfam" id="PF19040">
    <property type="entry name" value="SGNH"/>
    <property type="match status" value="1"/>
</dbReference>
<gene>
    <name evidence="4" type="ORF">ACFPER_11750</name>
</gene>
<sequence>MTRLDRSRFRPDIQGLRAIAVGLVLLYHAGVPGVPGGYVGVDVFFVISGFLISSHLLESIERDGRLSFGQFYARRARRILPASFVVAGLTAVAVVLFFPPLGVERVLRDAFATVLYVPNVWFAAQNTDYLADHSPSPYQHFWSLGVEEQFYLLWPLALLGLALMCRGRRALVVTGIALLAAVSLAACILLTRTSPPIAFFLLPTRAWELLAGALVGAAVLGRTPRVAPWIAATGGWLGIGMIAAAAIAFDDATPFPGSAAVLPVTGTAAVIYFGTTPSPWSPRAMLAVRPMQWIGLISYSLYLVHWPLLVIPQAAIGYERPLPVWATIALGIVLAVPLAWALFRFVEEPMRAPARLVRRRPRVTLLATAAVTGVLALLLGGGVAWSAGRQLSGGPAVEAAPDHPTSPPAAATYVPANLTPSLETASEDIPAVYPDGCHHDVSAESVQDCAYGNPDGSFHVALFGDSHSAQWLPALEALAGTDSDLAIRAYTKSSCPAVDVTVLDKNVPYLSCDRWRAAVMAELTANPPDLVVFSSYAAYAIDGVDDPEARLTTWADGTARAVAAMRQAGSRVLVIADTPRFRAAPSLCISSHLEDVRPCSALRAEALDAAQTEAERTSVEAAGGTFVDLTPYLCDQVECPVVVHDLLVYRDVNHLTASYVRYLAPALADAVG</sequence>
<evidence type="ECO:0000313" key="4">
    <source>
        <dbReference type="EMBL" id="MFC4829469.1"/>
    </source>
</evidence>
<feature type="transmembrane region" description="Helical" evidence="1">
    <location>
        <begin position="149"/>
        <end position="165"/>
    </location>
</feature>
<feature type="domain" description="Acyltransferase 3" evidence="2">
    <location>
        <begin position="12"/>
        <end position="343"/>
    </location>
</feature>
<keyword evidence="1" id="KW-0812">Transmembrane</keyword>
<dbReference type="Proteomes" id="UP001595960">
    <property type="component" value="Unassembled WGS sequence"/>
</dbReference>
<accession>A0ABV9R7J7</accession>
<comment type="caution">
    <text evidence="4">The sequence shown here is derived from an EMBL/GenBank/DDBJ whole genome shotgun (WGS) entry which is preliminary data.</text>
</comment>
<feature type="transmembrane region" description="Helical" evidence="1">
    <location>
        <begin position="170"/>
        <end position="191"/>
    </location>
</feature>
<dbReference type="SUPFAM" id="SSF52266">
    <property type="entry name" value="SGNH hydrolase"/>
    <property type="match status" value="1"/>
</dbReference>
<evidence type="ECO:0000313" key="5">
    <source>
        <dbReference type="Proteomes" id="UP001595960"/>
    </source>
</evidence>
<proteinExistence type="predicted"/>
<dbReference type="PANTHER" id="PTHR23028:SF53">
    <property type="entry name" value="ACYL_TRANSF_3 DOMAIN-CONTAINING PROTEIN"/>
    <property type="match status" value="1"/>
</dbReference>
<dbReference type="Pfam" id="PF01757">
    <property type="entry name" value="Acyl_transf_3"/>
    <property type="match status" value="1"/>
</dbReference>